<reference evidence="1" key="1">
    <citation type="journal article" date="2014" name="Front. Microbiol.">
        <title>High frequency of phylogenetically diverse reductive dehalogenase-homologous genes in deep subseafloor sedimentary metagenomes.</title>
        <authorList>
            <person name="Kawai M."/>
            <person name="Futagami T."/>
            <person name="Toyoda A."/>
            <person name="Takaki Y."/>
            <person name="Nishi S."/>
            <person name="Hori S."/>
            <person name="Arai W."/>
            <person name="Tsubouchi T."/>
            <person name="Morono Y."/>
            <person name="Uchiyama I."/>
            <person name="Ito T."/>
            <person name="Fujiyama A."/>
            <person name="Inagaki F."/>
            <person name="Takami H."/>
        </authorList>
    </citation>
    <scope>NUCLEOTIDE SEQUENCE</scope>
    <source>
        <strain evidence="1">Expedition CK06-06</strain>
    </source>
</reference>
<organism evidence="1">
    <name type="scientific">marine sediment metagenome</name>
    <dbReference type="NCBI Taxonomy" id="412755"/>
    <lineage>
        <taxon>unclassified sequences</taxon>
        <taxon>metagenomes</taxon>
        <taxon>ecological metagenomes</taxon>
    </lineage>
</organism>
<proteinExistence type="predicted"/>
<dbReference type="EMBL" id="BART01011954">
    <property type="protein sequence ID" value="GAG89662.1"/>
    <property type="molecule type" value="Genomic_DNA"/>
</dbReference>
<accession>X1C8Q1</accession>
<protein>
    <submittedName>
        <fullName evidence="1">Uncharacterized protein</fullName>
    </submittedName>
</protein>
<evidence type="ECO:0000313" key="1">
    <source>
        <dbReference type="EMBL" id="GAG89662.1"/>
    </source>
</evidence>
<gene>
    <name evidence="1" type="ORF">S01H4_25195</name>
</gene>
<sequence>MPKLKCDICGNETDVPVCCEQSMMVKDNYLLCCCQSEECGYQPIPECCGQKMNFMEV</sequence>
<comment type="caution">
    <text evidence="1">The sequence shown here is derived from an EMBL/GenBank/DDBJ whole genome shotgun (WGS) entry which is preliminary data.</text>
</comment>
<name>X1C8Q1_9ZZZZ</name>
<dbReference type="AlphaFoldDB" id="X1C8Q1"/>